<reference evidence="1 2" key="1">
    <citation type="journal article" date="2021" name="Hortic Res">
        <title>High-quality reference genome and annotation aids understanding of berry development for evergreen blueberry (Vaccinium darrowii).</title>
        <authorList>
            <person name="Yu J."/>
            <person name="Hulse-Kemp A.M."/>
            <person name="Babiker E."/>
            <person name="Staton M."/>
        </authorList>
    </citation>
    <scope>NUCLEOTIDE SEQUENCE [LARGE SCALE GENOMIC DNA]</scope>
    <source>
        <strain evidence="2">cv. NJ 8807/NJ 8810</strain>
        <tissue evidence="1">Young leaf</tissue>
    </source>
</reference>
<evidence type="ECO:0000313" key="1">
    <source>
        <dbReference type="EMBL" id="KAH7842055.1"/>
    </source>
</evidence>
<protein>
    <submittedName>
        <fullName evidence="1">Uncharacterized protein</fullName>
    </submittedName>
</protein>
<dbReference type="Proteomes" id="UP000828048">
    <property type="component" value="Chromosome 1"/>
</dbReference>
<name>A0ACB7XN11_9ERIC</name>
<sequence length="459" mass="52780">MFSSSLRNHGSRSTGVTVMPREWSSRLREQSSRHRVVSWSNKNTNHARKRNCSLMVEFGIERRERINHWQAAAGVIFLKIWLVSWSGNNNGLIVEHDAFHVFTESCYTRNFQPVNLKFGFDRKPDLVLGPCDGIFCLYWRANSNFSYDSGDYQVGGVNVERLPTIALWNPATRAFSILPMSKFDFPPYRRVTHCMVGFGFDLTAKSIKVVKLSRLSKAEDLQSDFINCAEVYDLSSGSWRVLQLDDMFQEVYVEDELIVSMYNNNDGLFQLYTGGRYFSSPKYPDCDAVVLSFDMSTELFHVTLLPEKYNELSSLSSWECCSFALLGDSLALIGSFFDSWFSRSSVSIESHTRVEVWVMKDFDCMFEAGEPLSSYRWCHELTLELPLPGSCVSTGFWNKNELLIWRDFDHYHYPGLRSARSPFLYDVVTKQARDVEIFGELNFMYRESLVSVKGGCGNE</sequence>
<proteinExistence type="predicted"/>
<evidence type="ECO:0000313" key="2">
    <source>
        <dbReference type="Proteomes" id="UP000828048"/>
    </source>
</evidence>
<comment type="caution">
    <text evidence="1">The sequence shown here is derived from an EMBL/GenBank/DDBJ whole genome shotgun (WGS) entry which is preliminary data.</text>
</comment>
<organism evidence="1 2">
    <name type="scientific">Vaccinium darrowii</name>
    <dbReference type="NCBI Taxonomy" id="229202"/>
    <lineage>
        <taxon>Eukaryota</taxon>
        <taxon>Viridiplantae</taxon>
        <taxon>Streptophyta</taxon>
        <taxon>Embryophyta</taxon>
        <taxon>Tracheophyta</taxon>
        <taxon>Spermatophyta</taxon>
        <taxon>Magnoliopsida</taxon>
        <taxon>eudicotyledons</taxon>
        <taxon>Gunneridae</taxon>
        <taxon>Pentapetalae</taxon>
        <taxon>asterids</taxon>
        <taxon>Ericales</taxon>
        <taxon>Ericaceae</taxon>
        <taxon>Vaccinioideae</taxon>
        <taxon>Vaccinieae</taxon>
        <taxon>Vaccinium</taxon>
    </lineage>
</organism>
<accession>A0ACB7XN11</accession>
<gene>
    <name evidence="1" type="ORF">Vadar_001001</name>
</gene>
<keyword evidence="2" id="KW-1185">Reference proteome</keyword>
<dbReference type="EMBL" id="CM037151">
    <property type="protein sequence ID" value="KAH7842055.1"/>
    <property type="molecule type" value="Genomic_DNA"/>
</dbReference>